<protein>
    <submittedName>
        <fullName evidence="2">Uncharacterized protein</fullName>
    </submittedName>
</protein>
<proteinExistence type="predicted"/>
<feature type="non-terminal residue" evidence="2">
    <location>
        <position position="1"/>
    </location>
</feature>
<feature type="compositionally biased region" description="Polar residues" evidence="1">
    <location>
        <begin position="298"/>
        <end position="331"/>
    </location>
</feature>
<organism evidence="2">
    <name type="scientific">Trepomonas sp. PC1</name>
    <dbReference type="NCBI Taxonomy" id="1076344"/>
    <lineage>
        <taxon>Eukaryota</taxon>
        <taxon>Metamonada</taxon>
        <taxon>Diplomonadida</taxon>
        <taxon>Hexamitidae</taxon>
        <taxon>Hexamitinae</taxon>
        <taxon>Trepomonas</taxon>
    </lineage>
</organism>
<accession>A0A146JZD0</accession>
<dbReference type="AlphaFoldDB" id="A0A146JZD0"/>
<name>A0A146JZD0_9EUKA</name>
<sequence>EILNLQTKFGICAGEIKYIRDQLKSEVEAQNYLQKLKKLESHTNIAVILQQKMEQSTKYIIKCIQDSEGSRSKLSGSLLAFRYAVHQLLQLEAELRSITQTQCDFALKFTDKSFIDTLQLQTVEEVVEATCDIFEIDPIKLNIVDLMFTTKSTLYWGSIEAFYQSSTGKQITQKLLNFKDFQSYLKFSSTFTKRFAALREIASQQNLKICQISVHERDCYFEVTEQILVLQKSPELSVASQNSEKYFNEDIIINEDPLGILTRQKPVGRMEKLGNQRLENALSEKSDLDEAEADKQQKQNTFDQKQSIPMHTGQEQAQEGQPTIETNLASS</sequence>
<reference evidence="2" key="1">
    <citation type="submission" date="2015-07" db="EMBL/GenBank/DDBJ databases">
        <title>Adaptation to a free-living lifestyle via gene acquisitions in the diplomonad Trepomonas sp. PC1.</title>
        <authorList>
            <person name="Xu F."/>
            <person name="Jerlstrom-Hultqvist J."/>
            <person name="Kolisko M."/>
            <person name="Simpson A.G.B."/>
            <person name="Roger A.J."/>
            <person name="Svard S.G."/>
            <person name="Andersson J.O."/>
        </authorList>
    </citation>
    <scope>NUCLEOTIDE SEQUENCE</scope>
    <source>
        <strain evidence="2">PC1</strain>
    </source>
</reference>
<dbReference type="EMBL" id="GDID01007752">
    <property type="protein sequence ID" value="JAP88854.1"/>
    <property type="molecule type" value="Transcribed_RNA"/>
</dbReference>
<evidence type="ECO:0000256" key="1">
    <source>
        <dbReference type="SAM" id="MobiDB-lite"/>
    </source>
</evidence>
<gene>
    <name evidence="2" type="ORF">TPC1_31651</name>
</gene>
<evidence type="ECO:0000313" key="2">
    <source>
        <dbReference type="EMBL" id="JAP88854.1"/>
    </source>
</evidence>
<feature type="region of interest" description="Disordered" evidence="1">
    <location>
        <begin position="282"/>
        <end position="331"/>
    </location>
</feature>
<feature type="non-terminal residue" evidence="2">
    <location>
        <position position="331"/>
    </location>
</feature>
<feature type="compositionally biased region" description="Basic and acidic residues" evidence="1">
    <location>
        <begin position="282"/>
        <end position="297"/>
    </location>
</feature>